<comment type="caution">
    <text evidence="1">The sequence shown here is derived from an EMBL/GenBank/DDBJ whole genome shotgun (WGS) entry which is preliminary data.</text>
</comment>
<sequence>MNIIYGAVKFQDFGVYDRISIQ</sequence>
<name>A0A392Q8N8_9FABA</name>
<feature type="non-terminal residue" evidence="1">
    <location>
        <position position="22"/>
    </location>
</feature>
<keyword evidence="2" id="KW-1185">Reference proteome</keyword>
<organism evidence="1 2">
    <name type="scientific">Trifolium medium</name>
    <dbReference type="NCBI Taxonomy" id="97028"/>
    <lineage>
        <taxon>Eukaryota</taxon>
        <taxon>Viridiplantae</taxon>
        <taxon>Streptophyta</taxon>
        <taxon>Embryophyta</taxon>
        <taxon>Tracheophyta</taxon>
        <taxon>Spermatophyta</taxon>
        <taxon>Magnoliopsida</taxon>
        <taxon>eudicotyledons</taxon>
        <taxon>Gunneridae</taxon>
        <taxon>Pentapetalae</taxon>
        <taxon>rosids</taxon>
        <taxon>fabids</taxon>
        <taxon>Fabales</taxon>
        <taxon>Fabaceae</taxon>
        <taxon>Papilionoideae</taxon>
        <taxon>50 kb inversion clade</taxon>
        <taxon>NPAAA clade</taxon>
        <taxon>Hologalegina</taxon>
        <taxon>IRL clade</taxon>
        <taxon>Trifolieae</taxon>
        <taxon>Trifolium</taxon>
    </lineage>
</organism>
<accession>A0A392Q8N8</accession>
<reference evidence="1 2" key="1">
    <citation type="journal article" date="2018" name="Front. Plant Sci.">
        <title>Red Clover (Trifolium pratense) and Zigzag Clover (T. medium) - A Picture of Genomic Similarities and Differences.</title>
        <authorList>
            <person name="Dluhosova J."/>
            <person name="Istvanek J."/>
            <person name="Nedelnik J."/>
            <person name="Repkova J."/>
        </authorList>
    </citation>
    <scope>NUCLEOTIDE SEQUENCE [LARGE SCALE GENOMIC DNA]</scope>
    <source>
        <strain evidence="2">cv. 10/8</strain>
        <tissue evidence="1">Leaf</tissue>
    </source>
</reference>
<evidence type="ECO:0000313" key="2">
    <source>
        <dbReference type="Proteomes" id="UP000265520"/>
    </source>
</evidence>
<evidence type="ECO:0000313" key="1">
    <source>
        <dbReference type="EMBL" id="MCI20247.1"/>
    </source>
</evidence>
<dbReference type="EMBL" id="LXQA010118929">
    <property type="protein sequence ID" value="MCI20247.1"/>
    <property type="molecule type" value="Genomic_DNA"/>
</dbReference>
<dbReference type="Proteomes" id="UP000265520">
    <property type="component" value="Unassembled WGS sequence"/>
</dbReference>
<protein>
    <submittedName>
        <fullName evidence="1">Uncharacterized protein</fullName>
    </submittedName>
</protein>
<dbReference type="AlphaFoldDB" id="A0A392Q8N8"/>
<proteinExistence type="predicted"/>